<dbReference type="GO" id="GO:0016779">
    <property type="term" value="F:nucleotidyltransferase activity"/>
    <property type="evidence" value="ECO:0007669"/>
    <property type="project" value="InterPro"/>
</dbReference>
<keyword evidence="2" id="KW-0808">Transferase</keyword>
<gene>
    <name evidence="2" type="ORF">EDC27_2219</name>
</gene>
<reference evidence="2 3" key="1">
    <citation type="submission" date="2018-11" db="EMBL/GenBank/DDBJ databases">
        <title>Genomic Encyclopedia of Type Strains, Phase IV (KMG-IV): sequencing the most valuable type-strain genomes for metagenomic binning, comparative biology and taxonomic classification.</title>
        <authorList>
            <person name="Goeker M."/>
        </authorList>
    </citation>
    <scope>NUCLEOTIDE SEQUENCE [LARGE SCALE GENOMIC DNA]</scope>
    <source>
        <strain evidence="2 3">DSM 22027</strain>
    </source>
</reference>
<dbReference type="AlphaFoldDB" id="A0A3N1UNH8"/>
<dbReference type="Proteomes" id="UP000276223">
    <property type="component" value="Unassembled WGS sequence"/>
</dbReference>
<feature type="domain" description="Polymerase nucleotidyl transferase" evidence="1">
    <location>
        <begin position="26"/>
        <end position="96"/>
    </location>
</feature>
<keyword evidence="3" id="KW-1185">Reference proteome</keyword>
<evidence type="ECO:0000313" key="2">
    <source>
        <dbReference type="EMBL" id="ROQ90949.1"/>
    </source>
</evidence>
<name>A0A3N1UNH8_9BACT</name>
<accession>A0A3N1UNH8</accession>
<dbReference type="PANTHER" id="PTHR43449">
    <property type="entry name" value="NUCLEOTIDYLTRANSFERASE"/>
    <property type="match status" value="1"/>
</dbReference>
<dbReference type="OrthoDB" id="5515939at2"/>
<evidence type="ECO:0000259" key="1">
    <source>
        <dbReference type="Pfam" id="PF01909"/>
    </source>
</evidence>
<comment type="caution">
    <text evidence="2">The sequence shown here is derived from an EMBL/GenBank/DDBJ whole genome shotgun (WGS) entry which is preliminary data.</text>
</comment>
<evidence type="ECO:0000313" key="3">
    <source>
        <dbReference type="Proteomes" id="UP000276223"/>
    </source>
</evidence>
<protein>
    <submittedName>
        <fullName evidence="2">Nucleotidyltransferase-like protein</fullName>
    </submittedName>
</protein>
<dbReference type="CDD" id="cd05403">
    <property type="entry name" value="NT_KNTase_like"/>
    <property type="match status" value="1"/>
</dbReference>
<dbReference type="PANTHER" id="PTHR43449:SF3">
    <property type="entry name" value="POLYMERASE NUCLEOTIDYL TRANSFERASE DOMAIN-CONTAINING PROTEIN"/>
    <property type="match status" value="1"/>
</dbReference>
<dbReference type="InterPro" id="IPR043519">
    <property type="entry name" value="NT_sf"/>
</dbReference>
<dbReference type="EMBL" id="RJVA01000013">
    <property type="protein sequence ID" value="ROQ90949.1"/>
    <property type="molecule type" value="Genomic_DNA"/>
</dbReference>
<dbReference type="RefSeq" id="WP_123290686.1">
    <property type="nucleotide sequence ID" value="NZ_RJVA01000013.1"/>
</dbReference>
<proteinExistence type="predicted"/>
<sequence>MSDSDVLMRSRPPVSVLDFSLEEIVARLRRALKDRGVLEAYIFGSVAAGNPHDWSDVDVILVAPLQEPFIERPRKFWDLLDRGFPLDILVYTPEEFSRLWIEESGFWRTIRENHIRII</sequence>
<dbReference type="InterPro" id="IPR002934">
    <property type="entry name" value="Polymerase_NTP_transf_dom"/>
</dbReference>
<dbReference type="Gene3D" id="3.30.460.10">
    <property type="entry name" value="Beta Polymerase, domain 2"/>
    <property type="match status" value="1"/>
</dbReference>
<dbReference type="SUPFAM" id="SSF81301">
    <property type="entry name" value="Nucleotidyltransferase"/>
    <property type="match status" value="1"/>
</dbReference>
<organism evidence="2 3">
    <name type="scientific">Desulfosoma caldarium</name>
    <dbReference type="NCBI Taxonomy" id="610254"/>
    <lineage>
        <taxon>Bacteria</taxon>
        <taxon>Pseudomonadati</taxon>
        <taxon>Thermodesulfobacteriota</taxon>
        <taxon>Syntrophobacteria</taxon>
        <taxon>Syntrophobacterales</taxon>
        <taxon>Syntrophobacteraceae</taxon>
        <taxon>Desulfosoma</taxon>
    </lineage>
</organism>
<dbReference type="Pfam" id="PF01909">
    <property type="entry name" value="NTP_transf_2"/>
    <property type="match status" value="1"/>
</dbReference>